<dbReference type="PANTHER" id="PTHR12151:SF25">
    <property type="entry name" value="LINALOOL DEHYDRATASE_ISOMERASE DOMAIN-CONTAINING PROTEIN"/>
    <property type="match status" value="1"/>
</dbReference>
<dbReference type="PANTHER" id="PTHR12151">
    <property type="entry name" value="ELECTRON TRANSPORT PROTIN SCO1/SENC FAMILY MEMBER"/>
    <property type="match status" value="1"/>
</dbReference>
<dbReference type="SUPFAM" id="SSF52833">
    <property type="entry name" value="Thioredoxin-like"/>
    <property type="match status" value="1"/>
</dbReference>
<dbReference type="Pfam" id="PF02630">
    <property type="entry name" value="SCO1-SenC"/>
    <property type="match status" value="1"/>
</dbReference>
<dbReference type="Gene3D" id="3.40.30.10">
    <property type="entry name" value="Glutaredoxin"/>
    <property type="match status" value="1"/>
</dbReference>
<sequence>MKRYTYLLLLPLLFGLPACQEEELGCCSKPAAEHASASATHATATPTAALTDMSLYNLESEWQNQEGRKMKLPELQGKVQLVSMIFTNCSYACPRIIADLKRIETELQQLDRDDVGIVLVTMDPERDTPARLKEFATDNKLDPSRWTLLTGEAEAIRELSALLNMKYKQELDGNISHANMISVLNEQGELVHQQEGLGVSPEATVQAVQGLVQAL</sequence>
<keyword evidence="4" id="KW-0732">Signal</keyword>
<evidence type="ECO:0000256" key="2">
    <source>
        <dbReference type="PIRSR" id="PIRSR603782-1"/>
    </source>
</evidence>
<name>A0A239HXH0_9BACT</name>
<evidence type="ECO:0000256" key="3">
    <source>
        <dbReference type="PIRSR" id="PIRSR603782-2"/>
    </source>
</evidence>
<organism evidence="5 6">
    <name type="scientific">Pontibacter ummariensis</name>
    <dbReference type="NCBI Taxonomy" id="1610492"/>
    <lineage>
        <taxon>Bacteria</taxon>
        <taxon>Pseudomonadati</taxon>
        <taxon>Bacteroidota</taxon>
        <taxon>Cytophagia</taxon>
        <taxon>Cytophagales</taxon>
        <taxon>Hymenobacteraceae</taxon>
        <taxon>Pontibacter</taxon>
    </lineage>
</organism>
<keyword evidence="3" id="KW-1015">Disulfide bond</keyword>
<dbReference type="OrthoDB" id="1523860at2"/>
<keyword evidence="6" id="KW-1185">Reference proteome</keyword>
<keyword evidence="2" id="KW-0186">Copper</keyword>
<feature type="signal peptide" evidence="4">
    <location>
        <begin position="1"/>
        <end position="20"/>
    </location>
</feature>
<protein>
    <submittedName>
        <fullName evidence="5">Protein SCO1/2</fullName>
    </submittedName>
</protein>
<evidence type="ECO:0000256" key="1">
    <source>
        <dbReference type="ARBA" id="ARBA00010996"/>
    </source>
</evidence>
<evidence type="ECO:0000313" key="6">
    <source>
        <dbReference type="Proteomes" id="UP000198432"/>
    </source>
</evidence>
<evidence type="ECO:0000256" key="4">
    <source>
        <dbReference type="SAM" id="SignalP"/>
    </source>
</evidence>
<proteinExistence type="inferred from homology"/>
<reference evidence="6" key="1">
    <citation type="submission" date="2017-06" db="EMBL/GenBank/DDBJ databases">
        <authorList>
            <person name="Varghese N."/>
            <person name="Submissions S."/>
        </authorList>
    </citation>
    <scope>NUCLEOTIDE SEQUENCE [LARGE SCALE GENOMIC DNA]</scope>
    <source>
        <strain evidence="6">NKM1</strain>
    </source>
</reference>
<dbReference type="InterPro" id="IPR003782">
    <property type="entry name" value="SCO1/SenC"/>
</dbReference>
<accession>A0A239HXH0</accession>
<gene>
    <name evidence="5" type="ORF">SAMN06296052_11527</name>
</gene>
<feature type="binding site" evidence="2">
    <location>
        <position position="177"/>
    </location>
    <ligand>
        <name>Cu cation</name>
        <dbReference type="ChEBI" id="CHEBI:23378"/>
    </ligand>
</feature>
<comment type="similarity">
    <text evidence="1">Belongs to the SCO1/2 family.</text>
</comment>
<dbReference type="Proteomes" id="UP000198432">
    <property type="component" value="Unassembled WGS sequence"/>
</dbReference>
<keyword evidence="2" id="KW-0479">Metal-binding</keyword>
<dbReference type="AlphaFoldDB" id="A0A239HXH0"/>
<feature type="disulfide bond" description="Redox-active" evidence="3">
    <location>
        <begin position="89"/>
        <end position="93"/>
    </location>
</feature>
<dbReference type="InterPro" id="IPR036249">
    <property type="entry name" value="Thioredoxin-like_sf"/>
</dbReference>
<feature type="chain" id="PRO_5013303276" evidence="4">
    <location>
        <begin position="21"/>
        <end position="215"/>
    </location>
</feature>
<evidence type="ECO:0000313" key="5">
    <source>
        <dbReference type="EMBL" id="SNS86057.1"/>
    </source>
</evidence>
<dbReference type="EMBL" id="FZOQ01000015">
    <property type="protein sequence ID" value="SNS86057.1"/>
    <property type="molecule type" value="Genomic_DNA"/>
</dbReference>
<feature type="binding site" evidence="2">
    <location>
        <position position="89"/>
    </location>
    <ligand>
        <name>Cu cation</name>
        <dbReference type="ChEBI" id="CHEBI:23378"/>
    </ligand>
</feature>
<dbReference type="CDD" id="cd02968">
    <property type="entry name" value="SCO"/>
    <property type="match status" value="1"/>
</dbReference>
<feature type="binding site" evidence="2">
    <location>
        <position position="93"/>
    </location>
    <ligand>
        <name>Cu cation</name>
        <dbReference type="ChEBI" id="CHEBI:23378"/>
    </ligand>
</feature>
<dbReference type="RefSeq" id="WP_089320238.1">
    <property type="nucleotide sequence ID" value="NZ_FZOQ01000015.1"/>
</dbReference>
<dbReference type="GO" id="GO:0046872">
    <property type="term" value="F:metal ion binding"/>
    <property type="evidence" value="ECO:0007669"/>
    <property type="project" value="UniProtKB-KW"/>
</dbReference>